<dbReference type="Proteomes" id="UP000271162">
    <property type="component" value="Unassembled WGS sequence"/>
</dbReference>
<dbReference type="SUPFAM" id="SSF48371">
    <property type="entry name" value="ARM repeat"/>
    <property type="match status" value="1"/>
</dbReference>
<evidence type="ECO:0000313" key="2">
    <source>
        <dbReference type="EMBL" id="VDL71768.1"/>
    </source>
</evidence>
<dbReference type="OMA" id="MCRLIGN"/>
<dbReference type="GO" id="GO:0005829">
    <property type="term" value="C:cytosol"/>
    <property type="evidence" value="ECO:0007669"/>
    <property type="project" value="TreeGrafter"/>
</dbReference>
<keyword evidence="3" id="KW-1185">Reference proteome</keyword>
<dbReference type="WBParaSite" id="NBR_0000817801-mRNA-1">
    <property type="protein sequence ID" value="NBR_0000817801-mRNA-1"/>
    <property type="gene ID" value="NBR_0000817801"/>
</dbReference>
<organism evidence="4">
    <name type="scientific">Nippostrongylus brasiliensis</name>
    <name type="common">Rat hookworm</name>
    <dbReference type="NCBI Taxonomy" id="27835"/>
    <lineage>
        <taxon>Eukaryota</taxon>
        <taxon>Metazoa</taxon>
        <taxon>Ecdysozoa</taxon>
        <taxon>Nematoda</taxon>
        <taxon>Chromadorea</taxon>
        <taxon>Rhabditida</taxon>
        <taxon>Rhabditina</taxon>
        <taxon>Rhabditomorpha</taxon>
        <taxon>Strongyloidea</taxon>
        <taxon>Heligmosomidae</taxon>
        <taxon>Nippostrongylus</taxon>
    </lineage>
</organism>
<dbReference type="GO" id="GO:0009653">
    <property type="term" value="P:anatomical structure morphogenesis"/>
    <property type="evidence" value="ECO:0007669"/>
    <property type="project" value="TreeGrafter"/>
</dbReference>
<accession>A0A0N4XYK9</accession>
<dbReference type="PANTHER" id="PTHR23312:SF8">
    <property type="entry name" value="ARMADILLO REPEAT-CONTAINING PROTEIN 5"/>
    <property type="match status" value="1"/>
</dbReference>
<dbReference type="AlphaFoldDB" id="A0A0N4XYK9"/>
<dbReference type="InterPro" id="IPR016024">
    <property type="entry name" value="ARM-type_fold"/>
</dbReference>
<reference evidence="2 3" key="2">
    <citation type="submission" date="2018-11" db="EMBL/GenBank/DDBJ databases">
        <authorList>
            <consortium name="Pathogen Informatics"/>
        </authorList>
    </citation>
    <scope>NUCLEOTIDE SEQUENCE [LARGE SCALE GENOMIC DNA]</scope>
</reference>
<dbReference type="EMBL" id="UYSL01019972">
    <property type="protein sequence ID" value="VDL71768.1"/>
    <property type="molecule type" value="Genomic_DNA"/>
</dbReference>
<reference evidence="4" key="1">
    <citation type="submission" date="2017-02" db="UniProtKB">
        <authorList>
            <consortium name="WormBaseParasite"/>
        </authorList>
    </citation>
    <scope>IDENTIFICATION</scope>
</reference>
<gene>
    <name evidence="2" type="ORF">NBR_LOCUS8179</name>
</gene>
<protein>
    <submittedName>
        <fullName evidence="4">DCB domain-containing protein</fullName>
    </submittedName>
</protein>
<proteinExistence type="predicted"/>
<dbReference type="Gene3D" id="1.25.10.10">
    <property type="entry name" value="Leucine-rich Repeat Variant"/>
    <property type="match status" value="1"/>
</dbReference>
<sequence length="211" mass="22775">MESKRIKLDNEDEDSQGSNSLSCHSSEERGASGTAATSFDLLKSANPSEVEKDMKQLKAALRSKSAVQDFVKHHPENFSVVVNVFLKAVSNSVGKGPPWPSILKDSISVIANCCNYSVNACVKMTSSKISLSHAAVRIFENTSIKQDCKTSMARLIANMCTHRESANYIASNASLVDRLVLLLESEDDATATQALRAVRGLVGNSNVKSHS</sequence>
<name>A0A0N4XYK9_NIPBR</name>
<dbReference type="PANTHER" id="PTHR23312">
    <property type="entry name" value="ARMC5 ARMADILLO REPEAT-CONTAINING -RELATED"/>
    <property type="match status" value="1"/>
</dbReference>
<evidence type="ECO:0000256" key="1">
    <source>
        <dbReference type="SAM" id="MobiDB-lite"/>
    </source>
</evidence>
<evidence type="ECO:0000313" key="3">
    <source>
        <dbReference type="Proteomes" id="UP000271162"/>
    </source>
</evidence>
<feature type="region of interest" description="Disordered" evidence="1">
    <location>
        <begin position="1"/>
        <end position="38"/>
    </location>
</feature>
<evidence type="ECO:0000313" key="4">
    <source>
        <dbReference type="WBParaSite" id="NBR_0000817801-mRNA-1"/>
    </source>
</evidence>
<dbReference type="InterPro" id="IPR011989">
    <property type="entry name" value="ARM-like"/>
</dbReference>